<organism evidence="15 16">
    <name type="scientific">Enterococcus florum</name>
    <dbReference type="NCBI Taxonomy" id="2480627"/>
    <lineage>
        <taxon>Bacteria</taxon>
        <taxon>Bacillati</taxon>
        <taxon>Bacillota</taxon>
        <taxon>Bacilli</taxon>
        <taxon>Lactobacillales</taxon>
        <taxon>Enterococcaceae</taxon>
        <taxon>Enterococcus</taxon>
    </lineage>
</organism>
<evidence type="ECO:0000256" key="10">
    <source>
        <dbReference type="ARBA" id="ARBA00023303"/>
    </source>
</evidence>
<evidence type="ECO:0000313" key="16">
    <source>
        <dbReference type="Proteomes" id="UP000290567"/>
    </source>
</evidence>
<keyword evidence="16" id="KW-1185">Reference proteome</keyword>
<evidence type="ECO:0000256" key="13">
    <source>
        <dbReference type="ARBA" id="ARBA00049940"/>
    </source>
</evidence>
<comment type="caution">
    <text evidence="15">The sequence shown here is derived from an EMBL/GenBank/DDBJ whole genome shotgun (WGS) entry which is preliminary data.</text>
</comment>
<feature type="transmembrane region" description="Helical" evidence="14">
    <location>
        <begin position="37"/>
        <end position="55"/>
    </location>
</feature>
<keyword evidence="2 14" id="KW-0813">Transport</keyword>
<feature type="transmembrane region" description="Helical" evidence="14">
    <location>
        <begin position="92"/>
        <end position="113"/>
    </location>
</feature>
<evidence type="ECO:0000256" key="7">
    <source>
        <dbReference type="ARBA" id="ARBA00023053"/>
    </source>
</evidence>
<comment type="similarity">
    <text evidence="11 14">Belongs to the fluoride channel Fluc/FEX (TC 1.A.43) family.</text>
</comment>
<comment type="function">
    <text evidence="13 14">Fluoride-specific ion channel. Important for reducing fluoride concentration in the cell, thus reducing its toxicity.</text>
</comment>
<evidence type="ECO:0000313" key="15">
    <source>
        <dbReference type="EMBL" id="GCF93246.1"/>
    </source>
</evidence>
<evidence type="ECO:0000256" key="12">
    <source>
        <dbReference type="ARBA" id="ARBA00035585"/>
    </source>
</evidence>
<dbReference type="RefSeq" id="WP_146621709.1">
    <property type="nucleotide sequence ID" value="NZ_BJCC01000009.1"/>
</dbReference>
<dbReference type="PANTHER" id="PTHR28259">
    <property type="entry name" value="FLUORIDE EXPORT PROTEIN 1-RELATED"/>
    <property type="match status" value="1"/>
</dbReference>
<comment type="activity regulation">
    <text evidence="14">Na(+) is not transported, but it plays an essential structural role and its presence is essential for fluoride channel function.</text>
</comment>
<evidence type="ECO:0000256" key="3">
    <source>
        <dbReference type="ARBA" id="ARBA00022475"/>
    </source>
</evidence>
<dbReference type="GO" id="GO:0046872">
    <property type="term" value="F:metal ion binding"/>
    <property type="evidence" value="ECO:0007669"/>
    <property type="project" value="UniProtKB-KW"/>
</dbReference>
<evidence type="ECO:0000256" key="11">
    <source>
        <dbReference type="ARBA" id="ARBA00035120"/>
    </source>
</evidence>
<evidence type="ECO:0000256" key="5">
    <source>
        <dbReference type="ARBA" id="ARBA00022723"/>
    </source>
</evidence>
<evidence type="ECO:0000256" key="1">
    <source>
        <dbReference type="ARBA" id="ARBA00004651"/>
    </source>
</evidence>
<keyword evidence="10 14" id="KW-0407">Ion channel</keyword>
<comment type="subcellular location">
    <subcellularLocation>
        <location evidence="1 14">Cell membrane</location>
        <topology evidence="1 14">Multi-pass membrane protein</topology>
    </subcellularLocation>
</comment>
<dbReference type="Proteomes" id="UP000290567">
    <property type="component" value="Unassembled WGS sequence"/>
</dbReference>
<evidence type="ECO:0000256" key="14">
    <source>
        <dbReference type="HAMAP-Rule" id="MF_00454"/>
    </source>
</evidence>
<dbReference type="OrthoDB" id="9815830at2"/>
<gene>
    <name evidence="15" type="primary">crcB1</name>
    <name evidence="14" type="synonym">crcB</name>
    <name evidence="14" type="synonym">fluC</name>
    <name evidence="15" type="ORF">NRIC_11370</name>
</gene>
<proteinExistence type="inferred from homology"/>
<accession>A0A4P5P730</accession>
<keyword evidence="6 14" id="KW-1133">Transmembrane helix</keyword>
<dbReference type="PANTHER" id="PTHR28259:SF16">
    <property type="entry name" value="FLUORIDE-SPECIFIC ION CHANNEL FLUC 2"/>
    <property type="match status" value="1"/>
</dbReference>
<dbReference type="EMBL" id="BJCC01000009">
    <property type="protein sequence ID" value="GCF93246.1"/>
    <property type="molecule type" value="Genomic_DNA"/>
</dbReference>
<dbReference type="GO" id="GO:0140114">
    <property type="term" value="P:cellular detoxification of fluoride"/>
    <property type="evidence" value="ECO:0007669"/>
    <property type="project" value="UniProtKB-UniRule"/>
</dbReference>
<dbReference type="GO" id="GO:0062054">
    <property type="term" value="F:fluoride channel activity"/>
    <property type="evidence" value="ECO:0007669"/>
    <property type="project" value="UniProtKB-UniRule"/>
</dbReference>
<evidence type="ECO:0000256" key="6">
    <source>
        <dbReference type="ARBA" id="ARBA00022989"/>
    </source>
</evidence>
<feature type="binding site" evidence="14">
    <location>
        <position position="69"/>
    </location>
    <ligand>
        <name>Na(+)</name>
        <dbReference type="ChEBI" id="CHEBI:29101"/>
        <note>structural</note>
    </ligand>
</feature>
<evidence type="ECO:0000256" key="2">
    <source>
        <dbReference type="ARBA" id="ARBA00022448"/>
    </source>
</evidence>
<dbReference type="GO" id="GO:0005886">
    <property type="term" value="C:plasma membrane"/>
    <property type="evidence" value="ECO:0007669"/>
    <property type="project" value="UniProtKB-SubCell"/>
</dbReference>
<keyword evidence="5 14" id="KW-0479">Metal-binding</keyword>
<feature type="binding site" evidence="14">
    <location>
        <position position="72"/>
    </location>
    <ligand>
        <name>Na(+)</name>
        <dbReference type="ChEBI" id="CHEBI:29101"/>
        <note>structural</note>
    </ligand>
</feature>
<feature type="transmembrane region" description="Helical" evidence="14">
    <location>
        <begin position="61"/>
        <end position="85"/>
    </location>
</feature>
<name>A0A4P5P730_9ENTE</name>
<keyword evidence="3 14" id="KW-1003">Cell membrane</keyword>
<feature type="transmembrane region" description="Helical" evidence="14">
    <location>
        <begin position="6"/>
        <end position="25"/>
    </location>
</feature>
<dbReference type="AlphaFoldDB" id="A0A4P5P730"/>
<dbReference type="InterPro" id="IPR003691">
    <property type="entry name" value="FluC"/>
</dbReference>
<keyword evidence="9 14" id="KW-0472">Membrane</keyword>
<comment type="catalytic activity">
    <reaction evidence="12">
        <text>fluoride(in) = fluoride(out)</text>
        <dbReference type="Rhea" id="RHEA:76159"/>
        <dbReference type="ChEBI" id="CHEBI:17051"/>
    </reaction>
    <physiologicalReaction direction="left-to-right" evidence="12">
        <dbReference type="Rhea" id="RHEA:76160"/>
    </physiologicalReaction>
</comment>
<evidence type="ECO:0000256" key="8">
    <source>
        <dbReference type="ARBA" id="ARBA00023065"/>
    </source>
</evidence>
<dbReference type="HAMAP" id="MF_00454">
    <property type="entry name" value="FluC"/>
    <property type="match status" value="1"/>
</dbReference>
<keyword evidence="7 14" id="KW-0915">Sodium</keyword>
<evidence type="ECO:0000256" key="4">
    <source>
        <dbReference type="ARBA" id="ARBA00022692"/>
    </source>
</evidence>
<dbReference type="Pfam" id="PF02537">
    <property type="entry name" value="CRCB"/>
    <property type="match status" value="1"/>
</dbReference>
<evidence type="ECO:0000256" key="9">
    <source>
        <dbReference type="ARBA" id="ARBA00023136"/>
    </source>
</evidence>
<keyword evidence="8 14" id="KW-0406">Ion transport</keyword>
<keyword evidence="4 14" id="KW-0812">Transmembrane</keyword>
<reference evidence="16" key="1">
    <citation type="submission" date="2019-02" db="EMBL/GenBank/DDBJ databases">
        <title>Draft genome sequence of Enterococcus sp. Gos25-1.</title>
        <authorList>
            <person name="Tanaka N."/>
            <person name="Shiwa Y."/>
            <person name="Fujita N."/>
        </authorList>
    </citation>
    <scope>NUCLEOTIDE SEQUENCE [LARGE SCALE GENOMIC DNA]</scope>
    <source>
        <strain evidence="16">Gos25-1</strain>
    </source>
</reference>
<protein>
    <recommendedName>
        <fullName evidence="14">Fluoride-specific ion channel FluC</fullName>
    </recommendedName>
</protein>
<sequence length="117" mass="13030">MINTILVGTGAALGAMLRFTLNTYFEPRTKRLPKATFLINLTGSFLLGLFFGVHLSQNVYLFLGTGVMGGYTTFSTYNFELFVLFQEDRAMFYRYLVGTYGFGLLCSFLGILVGTSL</sequence>